<name>A0ABV9DWQ7_9ACTN</name>
<keyword evidence="3" id="KW-1185">Reference proteome</keyword>
<evidence type="ECO:0000313" key="2">
    <source>
        <dbReference type="EMBL" id="MFC4563182.1"/>
    </source>
</evidence>
<dbReference type="PROSITE" id="PS50943">
    <property type="entry name" value="HTH_CROC1"/>
    <property type="match status" value="1"/>
</dbReference>
<proteinExistence type="predicted"/>
<dbReference type="InterPro" id="IPR010982">
    <property type="entry name" value="Lambda_DNA-bd_dom_sf"/>
</dbReference>
<gene>
    <name evidence="2" type="ORF">ACFO4E_15060</name>
</gene>
<protein>
    <submittedName>
        <fullName evidence="2">Scr1 family TA system antitoxin-like transcriptional regulator</fullName>
    </submittedName>
</protein>
<dbReference type="Gene3D" id="1.10.260.40">
    <property type="entry name" value="lambda repressor-like DNA-binding domains"/>
    <property type="match status" value="1"/>
</dbReference>
<reference evidence="3" key="1">
    <citation type="journal article" date="2019" name="Int. J. Syst. Evol. Microbiol.">
        <title>The Global Catalogue of Microorganisms (GCM) 10K type strain sequencing project: providing services to taxonomists for standard genome sequencing and annotation.</title>
        <authorList>
            <consortium name="The Broad Institute Genomics Platform"/>
            <consortium name="The Broad Institute Genome Sequencing Center for Infectious Disease"/>
            <person name="Wu L."/>
            <person name="Ma J."/>
        </authorList>
    </citation>
    <scope>NUCLEOTIDE SEQUENCE [LARGE SCALE GENOMIC DNA]</scope>
    <source>
        <strain evidence="3">XZYJ18</strain>
    </source>
</reference>
<accession>A0ABV9DWQ7</accession>
<organism evidence="2 3">
    <name type="scientific">Nocardiopsis mangrovi</name>
    <dbReference type="NCBI Taxonomy" id="1179818"/>
    <lineage>
        <taxon>Bacteria</taxon>
        <taxon>Bacillati</taxon>
        <taxon>Actinomycetota</taxon>
        <taxon>Actinomycetes</taxon>
        <taxon>Streptosporangiales</taxon>
        <taxon>Nocardiopsidaceae</taxon>
        <taxon>Nocardiopsis</taxon>
    </lineage>
</organism>
<dbReference type="SUPFAM" id="SSF47413">
    <property type="entry name" value="lambda repressor-like DNA-binding domains"/>
    <property type="match status" value="1"/>
</dbReference>
<dbReference type="InterPro" id="IPR043917">
    <property type="entry name" value="DUF5753"/>
</dbReference>
<feature type="domain" description="HTH cro/C1-type" evidence="1">
    <location>
        <begin position="23"/>
        <end position="76"/>
    </location>
</feature>
<dbReference type="Pfam" id="PF19054">
    <property type="entry name" value="DUF5753"/>
    <property type="match status" value="1"/>
</dbReference>
<dbReference type="EMBL" id="JBHSFQ010000013">
    <property type="protein sequence ID" value="MFC4563182.1"/>
    <property type="molecule type" value="Genomic_DNA"/>
</dbReference>
<sequence length="188" mass="21138">MWNNMDPWQRRSAARGGWWGGEMRRLRRLAGKTQQEVADITLISRPQIGKLELGTRTPNQDTAVTLDAVLATGGVLQQLWSEFSSSDNLPREWQDLVWLERAAAQIRAYQPLLVPGLLQTEAYARTVLNPPSPIWHKSSYSGPNNADCVEVAESPAQVFMRDTRHRTLATLAFPAGEWRALLADIEAF</sequence>
<dbReference type="Pfam" id="PF01381">
    <property type="entry name" value="HTH_3"/>
    <property type="match status" value="1"/>
</dbReference>
<dbReference type="SMART" id="SM00530">
    <property type="entry name" value="HTH_XRE"/>
    <property type="match status" value="1"/>
</dbReference>
<dbReference type="InterPro" id="IPR007278">
    <property type="entry name" value="DUF397"/>
</dbReference>
<dbReference type="RefSeq" id="WP_378575042.1">
    <property type="nucleotide sequence ID" value="NZ_JBHSFQ010000013.1"/>
</dbReference>
<comment type="caution">
    <text evidence="2">The sequence shown here is derived from an EMBL/GenBank/DDBJ whole genome shotgun (WGS) entry which is preliminary data.</text>
</comment>
<dbReference type="InterPro" id="IPR001387">
    <property type="entry name" value="Cro/C1-type_HTH"/>
</dbReference>
<evidence type="ECO:0000313" key="3">
    <source>
        <dbReference type="Proteomes" id="UP001595923"/>
    </source>
</evidence>
<dbReference type="Proteomes" id="UP001595923">
    <property type="component" value="Unassembled WGS sequence"/>
</dbReference>
<dbReference type="CDD" id="cd00093">
    <property type="entry name" value="HTH_XRE"/>
    <property type="match status" value="1"/>
</dbReference>
<dbReference type="Pfam" id="PF04149">
    <property type="entry name" value="DUF397"/>
    <property type="match status" value="1"/>
</dbReference>
<evidence type="ECO:0000259" key="1">
    <source>
        <dbReference type="PROSITE" id="PS50943"/>
    </source>
</evidence>